<evidence type="ECO:0000256" key="3">
    <source>
        <dbReference type="ARBA" id="ARBA00006958"/>
    </source>
</evidence>
<evidence type="ECO:0000256" key="7">
    <source>
        <dbReference type="ARBA" id="ARBA00023242"/>
    </source>
</evidence>
<evidence type="ECO:0000256" key="2">
    <source>
        <dbReference type="ARBA" id="ARBA00004123"/>
    </source>
</evidence>
<evidence type="ECO:0000313" key="9">
    <source>
        <dbReference type="EMBL" id="KAF0747954.1"/>
    </source>
</evidence>
<comment type="cofactor">
    <cofactor evidence="1">
        <name>a divalent metal cation</name>
        <dbReference type="ChEBI" id="CHEBI:60240"/>
    </cofactor>
</comment>
<accession>A0A6A5AAD4</accession>
<dbReference type="EMBL" id="VJMI01013366">
    <property type="protein sequence ID" value="KAF0747954.1"/>
    <property type="molecule type" value="Genomic_DNA"/>
</dbReference>
<sequence>MAGWEGTAGDGNLYDAALRMGLHIDDAKFDILDAGFALATKALTPHRGKRYHLKEFARGRQRPQSKEELFNLWHAQLRNVVERIFGILKKRFSVLVCPVEYNYKFQVDLVLALCLLHNFIRRHGNDSLEQEVVDEIRRQNEQPMDSSDMPLFNEALESSEAKTWRDEIAQDMWDQYQITLRARHNRYSRNLF</sequence>
<keyword evidence="5" id="KW-0479">Metal-binding</keyword>
<dbReference type="GO" id="GO:0005634">
    <property type="term" value="C:nucleus"/>
    <property type="evidence" value="ECO:0007669"/>
    <property type="project" value="UniProtKB-SubCell"/>
</dbReference>
<dbReference type="VEuPathDB" id="FungiDB:H257_07167"/>
<dbReference type="PANTHER" id="PTHR22930:SF228">
    <property type="entry name" value="PROTEIN ALP1-LIKE"/>
    <property type="match status" value="1"/>
</dbReference>
<feature type="domain" description="DDE Tnp4" evidence="8">
    <location>
        <begin position="31"/>
        <end position="118"/>
    </location>
</feature>
<comment type="subcellular location">
    <subcellularLocation>
        <location evidence="2">Nucleus</location>
    </subcellularLocation>
</comment>
<name>A0A6A5AAD4_APHAT</name>
<dbReference type="GO" id="GO:0016787">
    <property type="term" value="F:hydrolase activity"/>
    <property type="evidence" value="ECO:0007669"/>
    <property type="project" value="UniProtKB-KW"/>
</dbReference>
<keyword evidence="4" id="KW-0540">Nuclease</keyword>
<evidence type="ECO:0000256" key="6">
    <source>
        <dbReference type="ARBA" id="ARBA00022801"/>
    </source>
</evidence>
<dbReference type="InterPro" id="IPR045249">
    <property type="entry name" value="HARBI1-like"/>
</dbReference>
<dbReference type="AlphaFoldDB" id="A0A6A5AAD4"/>
<protein>
    <recommendedName>
        <fullName evidence="8">DDE Tnp4 domain-containing protein</fullName>
    </recommendedName>
</protein>
<reference evidence="9 10" key="1">
    <citation type="submission" date="2019-06" db="EMBL/GenBank/DDBJ databases">
        <title>Genomics analysis of Aphanomyces spp. identifies a new class of oomycete effector associated with host adaptation.</title>
        <authorList>
            <person name="Gaulin E."/>
        </authorList>
    </citation>
    <scope>NUCLEOTIDE SEQUENCE [LARGE SCALE GENOMIC DNA]</scope>
    <source>
        <strain evidence="9 10">E</strain>
    </source>
</reference>
<dbReference type="Proteomes" id="UP000469452">
    <property type="component" value="Unassembled WGS sequence"/>
</dbReference>
<comment type="caution">
    <text evidence="9">The sequence shown here is derived from an EMBL/GenBank/DDBJ whole genome shotgun (WGS) entry which is preliminary data.</text>
</comment>
<dbReference type="PANTHER" id="PTHR22930">
    <property type="match status" value="1"/>
</dbReference>
<evidence type="ECO:0000256" key="4">
    <source>
        <dbReference type="ARBA" id="ARBA00022722"/>
    </source>
</evidence>
<gene>
    <name evidence="9" type="ORF">AaE_007533</name>
</gene>
<organism evidence="9 10">
    <name type="scientific">Aphanomyces astaci</name>
    <name type="common">Crayfish plague agent</name>
    <dbReference type="NCBI Taxonomy" id="112090"/>
    <lineage>
        <taxon>Eukaryota</taxon>
        <taxon>Sar</taxon>
        <taxon>Stramenopiles</taxon>
        <taxon>Oomycota</taxon>
        <taxon>Saprolegniomycetes</taxon>
        <taxon>Saprolegniales</taxon>
        <taxon>Verrucalvaceae</taxon>
        <taxon>Aphanomyces</taxon>
    </lineage>
</organism>
<proteinExistence type="inferred from homology"/>
<evidence type="ECO:0000256" key="5">
    <source>
        <dbReference type="ARBA" id="ARBA00022723"/>
    </source>
</evidence>
<dbReference type="GO" id="GO:0046872">
    <property type="term" value="F:metal ion binding"/>
    <property type="evidence" value="ECO:0007669"/>
    <property type="project" value="UniProtKB-KW"/>
</dbReference>
<dbReference type="Pfam" id="PF13359">
    <property type="entry name" value="DDE_Tnp_4"/>
    <property type="match status" value="1"/>
</dbReference>
<keyword evidence="6" id="KW-0378">Hydrolase</keyword>
<comment type="similarity">
    <text evidence="3">Belongs to the HARBI1 family.</text>
</comment>
<dbReference type="InterPro" id="IPR027806">
    <property type="entry name" value="HARBI1_dom"/>
</dbReference>
<dbReference type="GO" id="GO:0004518">
    <property type="term" value="F:nuclease activity"/>
    <property type="evidence" value="ECO:0007669"/>
    <property type="project" value="UniProtKB-KW"/>
</dbReference>
<evidence type="ECO:0000256" key="1">
    <source>
        <dbReference type="ARBA" id="ARBA00001968"/>
    </source>
</evidence>
<evidence type="ECO:0000259" key="8">
    <source>
        <dbReference type="Pfam" id="PF13359"/>
    </source>
</evidence>
<evidence type="ECO:0000313" key="10">
    <source>
        <dbReference type="Proteomes" id="UP000469452"/>
    </source>
</evidence>
<keyword evidence="7" id="KW-0539">Nucleus</keyword>